<proteinExistence type="predicted"/>
<reference evidence="2" key="2">
    <citation type="submission" date="2009-11" db="EMBL/GenBank/DDBJ databases">
        <title>The Genome Sequence of Allomyces macrogynus strain ATCC 38327.</title>
        <authorList>
            <consortium name="The Broad Institute Genome Sequencing Platform"/>
            <person name="Russ C."/>
            <person name="Cuomo C."/>
            <person name="Shea T."/>
            <person name="Young S.K."/>
            <person name="Zeng Q."/>
            <person name="Koehrsen M."/>
            <person name="Haas B."/>
            <person name="Borodovsky M."/>
            <person name="Guigo R."/>
            <person name="Alvarado L."/>
            <person name="Berlin A."/>
            <person name="Borenstein D."/>
            <person name="Chen Z."/>
            <person name="Engels R."/>
            <person name="Freedman E."/>
            <person name="Gellesch M."/>
            <person name="Goldberg J."/>
            <person name="Griggs A."/>
            <person name="Gujja S."/>
            <person name="Heiman D."/>
            <person name="Hepburn T."/>
            <person name="Howarth C."/>
            <person name="Jen D."/>
            <person name="Larson L."/>
            <person name="Lewis B."/>
            <person name="Mehta T."/>
            <person name="Park D."/>
            <person name="Pearson M."/>
            <person name="Roberts A."/>
            <person name="Saif S."/>
            <person name="Shenoy N."/>
            <person name="Sisk P."/>
            <person name="Stolte C."/>
            <person name="Sykes S."/>
            <person name="Walk T."/>
            <person name="White J."/>
            <person name="Yandava C."/>
            <person name="Burger G."/>
            <person name="Gray M.W."/>
            <person name="Holland P.W.H."/>
            <person name="King N."/>
            <person name="Lang F.B.F."/>
            <person name="Roger A.J."/>
            <person name="Ruiz-Trillo I."/>
            <person name="Lander E."/>
            <person name="Nusbaum C."/>
        </authorList>
    </citation>
    <scope>NUCLEOTIDE SEQUENCE [LARGE SCALE GENOMIC DNA]</scope>
    <source>
        <strain evidence="2">ATCC 38327</strain>
    </source>
</reference>
<sequence>MITMPLTTMRKLAQLTAEIAHDFPLTLGAHEAMRRRQRIAEDMIAHKLDDASQQWTAADFCEVLMVLHKRHSVPQYPPTYRHIERLSRADVARLWQRITTLPMVLLDPAPYNRFLLYHLENGDSTAFQEVLDWMMQNSIHLHSFSYGQIIRMLLAQNQTETAAVMVKELVDAEYPPSSTMVCHLLHAFAMAGEQATCDLIRTAWADRLTNASADDLVSLVDLLLPYPEMRAMTLDLASLTLSRIEQTGNPKSAPQSHDDLRARTISSWLSRLIEDQSPMLADFFRVLDTQSDRVRLDTWCRVTAAATAAANNIYWRRGSWRHFARALALTPHVLDFMTPQYFLAKLLGLMYEHGAGPEAVVLIRSLVVHAPRNATRTPVVNQALRILVAFNEHHLVQNVLWPRLRSNLETDPPHTVADTQTLNYLLISALNPRLAATTMAIGGSTATGQFANDVTETMTCAGVPGDAVTWSLLAKWALTNGAPGAVFAILDRAAEHRQGSASLLNMALKAATDAAHMQVIVEFLVAHGTESKVPALKSSSRPRSGGPREWLLVDDENRFLFQDRVRELRCAVEEMRAALGTALAEVLDDVEVE</sequence>
<dbReference type="Gene3D" id="1.25.40.10">
    <property type="entry name" value="Tetratricopeptide repeat domain"/>
    <property type="match status" value="1"/>
</dbReference>
<dbReference type="AlphaFoldDB" id="A0A0L0SA01"/>
<dbReference type="EMBL" id="GG745334">
    <property type="protein sequence ID" value="KNE59423.1"/>
    <property type="molecule type" value="Genomic_DNA"/>
</dbReference>
<dbReference type="OrthoDB" id="5551036at2759"/>
<keyword evidence="2" id="KW-1185">Reference proteome</keyword>
<dbReference type="InterPro" id="IPR011990">
    <property type="entry name" value="TPR-like_helical_dom_sf"/>
</dbReference>
<gene>
    <name evidence="1" type="ORF">AMAG_03702</name>
</gene>
<evidence type="ECO:0000313" key="1">
    <source>
        <dbReference type="EMBL" id="KNE59423.1"/>
    </source>
</evidence>
<organism evidence="1 2">
    <name type="scientific">Allomyces macrogynus (strain ATCC 38327)</name>
    <name type="common">Allomyces javanicus var. macrogynus</name>
    <dbReference type="NCBI Taxonomy" id="578462"/>
    <lineage>
        <taxon>Eukaryota</taxon>
        <taxon>Fungi</taxon>
        <taxon>Fungi incertae sedis</taxon>
        <taxon>Blastocladiomycota</taxon>
        <taxon>Blastocladiomycetes</taxon>
        <taxon>Blastocladiales</taxon>
        <taxon>Blastocladiaceae</taxon>
        <taxon>Allomyces</taxon>
    </lineage>
</organism>
<protein>
    <recommendedName>
        <fullName evidence="3">Pentatricopeptide repeat domain-containing protein</fullName>
    </recommendedName>
</protein>
<reference evidence="1 2" key="1">
    <citation type="submission" date="2009-11" db="EMBL/GenBank/DDBJ databases">
        <title>Annotation of Allomyces macrogynus ATCC 38327.</title>
        <authorList>
            <consortium name="The Broad Institute Genome Sequencing Platform"/>
            <person name="Russ C."/>
            <person name="Cuomo C."/>
            <person name="Burger G."/>
            <person name="Gray M.W."/>
            <person name="Holland P.W.H."/>
            <person name="King N."/>
            <person name="Lang F.B.F."/>
            <person name="Roger A.J."/>
            <person name="Ruiz-Trillo I."/>
            <person name="Young S.K."/>
            <person name="Zeng Q."/>
            <person name="Gargeya S."/>
            <person name="Fitzgerald M."/>
            <person name="Haas B."/>
            <person name="Abouelleil A."/>
            <person name="Alvarado L."/>
            <person name="Arachchi H.M."/>
            <person name="Berlin A."/>
            <person name="Chapman S.B."/>
            <person name="Gearin G."/>
            <person name="Goldberg J."/>
            <person name="Griggs A."/>
            <person name="Gujja S."/>
            <person name="Hansen M."/>
            <person name="Heiman D."/>
            <person name="Howarth C."/>
            <person name="Larimer J."/>
            <person name="Lui A."/>
            <person name="MacDonald P.J.P."/>
            <person name="McCowen C."/>
            <person name="Montmayeur A."/>
            <person name="Murphy C."/>
            <person name="Neiman D."/>
            <person name="Pearson M."/>
            <person name="Priest M."/>
            <person name="Roberts A."/>
            <person name="Saif S."/>
            <person name="Shea T."/>
            <person name="Sisk P."/>
            <person name="Stolte C."/>
            <person name="Sykes S."/>
            <person name="Wortman J."/>
            <person name="Nusbaum C."/>
            <person name="Birren B."/>
        </authorList>
    </citation>
    <scope>NUCLEOTIDE SEQUENCE [LARGE SCALE GENOMIC DNA]</scope>
    <source>
        <strain evidence="1 2">ATCC 38327</strain>
    </source>
</reference>
<dbReference type="Proteomes" id="UP000054350">
    <property type="component" value="Unassembled WGS sequence"/>
</dbReference>
<evidence type="ECO:0008006" key="3">
    <source>
        <dbReference type="Google" id="ProtNLM"/>
    </source>
</evidence>
<name>A0A0L0SA01_ALLM3</name>
<accession>A0A0L0SA01</accession>
<dbReference type="VEuPathDB" id="FungiDB:AMAG_03702"/>
<evidence type="ECO:0000313" key="2">
    <source>
        <dbReference type="Proteomes" id="UP000054350"/>
    </source>
</evidence>